<protein>
    <recommendedName>
        <fullName evidence="4">Alpha/beta hydrolase fold-3 domain-containing protein</fullName>
    </recommendedName>
</protein>
<organism evidence="5 6">
    <name type="scientific">Synchytrium microbalum</name>
    <dbReference type="NCBI Taxonomy" id="1806994"/>
    <lineage>
        <taxon>Eukaryota</taxon>
        <taxon>Fungi</taxon>
        <taxon>Fungi incertae sedis</taxon>
        <taxon>Chytridiomycota</taxon>
        <taxon>Chytridiomycota incertae sedis</taxon>
        <taxon>Chytridiomycetes</taxon>
        <taxon>Synchytriales</taxon>
        <taxon>Synchytriaceae</taxon>
        <taxon>Synchytrium</taxon>
    </lineage>
</organism>
<accession>A0A507CAC8</accession>
<evidence type="ECO:0000256" key="3">
    <source>
        <dbReference type="PROSITE-ProRule" id="PRU10038"/>
    </source>
</evidence>
<evidence type="ECO:0000313" key="6">
    <source>
        <dbReference type="Proteomes" id="UP000319731"/>
    </source>
</evidence>
<reference evidence="5 6" key="1">
    <citation type="journal article" date="2019" name="Sci. Rep.">
        <title>Comparative genomics of chytrid fungi reveal insights into the obligate biotrophic and pathogenic lifestyle of Synchytrium endobioticum.</title>
        <authorList>
            <person name="van de Vossenberg B.T.L.H."/>
            <person name="Warris S."/>
            <person name="Nguyen H.D.T."/>
            <person name="van Gent-Pelzer M.P.E."/>
            <person name="Joly D.L."/>
            <person name="van de Geest H.C."/>
            <person name="Bonants P.J.M."/>
            <person name="Smith D.S."/>
            <person name="Levesque C.A."/>
            <person name="van der Lee T.A.J."/>
        </authorList>
    </citation>
    <scope>NUCLEOTIDE SEQUENCE [LARGE SCALE GENOMIC DNA]</scope>
    <source>
        <strain evidence="5 6">JEL517</strain>
    </source>
</reference>
<dbReference type="InterPro" id="IPR002168">
    <property type="entry name" value="Lipase_GDXG_HIS_AS"/>
</dbReference>
<dbReference type="SUPFAM" id="SSF53474">
    <property type="entry name" value="alpha/beta-Hydrolases"/>
    <property type="match status" value="1"/>
</dbReference>
<dbReference type="OrthoDB" id="408631at2759"/>
<dbReference type="Gene3D" id="3.40.50.1820">
    <property type="entry name" value="alpha/beta hydrolase"/>
    <property type="match status" value="1"/>
</dbReference>
<dbReference type="RefSeq" id="XP_031027752.1">
    <property type="nucleotide sequence ID" value="XM_031165970.1"/>
</dbReference>
<dbReference type="PROSITE" id="PS01174">
    <property type="entry name" value="LIPASE_GDXG_SER"/>
    <property type="match status" value="1"/>
</dbReference>
<keyword evidence="6" id="KW-1185">Reference proteome</keyword>
<dbReference type="STRING" id="1806994.A0A507CAC8"/>
<dbReference type="InterPro" id="IPR033140">
    <property type="entry name" value="Lipase_GDXG_put_SER_AS"/>
</dbReference>
<dbReference type="PANTHER" id="PTHR48081:SF8">
    <property type="entry name" value="ALPHA_BETA HYDROLASE FOLD-3 DOMAIN-CONTAINING PROTEIN-RELATED"/>
    <property type="match status" value="1"/>
</dbReference>
<dbReference type="Pfam" id="PF07859">
    <property type="entry name" value="Abhydrolase_3"/>
    <property type="match status" value="1"/>
</dbReference>
<sequence length="375" mass="40720">MDPKTGFPLSWPPKLAHVMKKAREAKKPFASIMEIRAANDALPIEKSLAGIEIREVQVPRISAPGLEATPTGSVAAEFVAETGSAFDTSLPHILYVHGGGYTLFSKESHRPITMRLAKHGIRVLSVSYRLAPEHPYPAAIVDAYACFKFLIASGVPASRIVVSGDSAGGGLTYALALYLRDLGEDMPGGLAPLTPWIDLSGTTPAGNINVFPEEADTLNSNKLGGLRDNAHAYSQGHWSNAYISPLLDAPNASSRPLPPQFITTGTCDRLQLEDLLMALKRRKAGEIVRLYDFKDMFHAFQAFPFLEASKTAIAEEAQFTKDVASGKNIVSGYFFVEGDGKTIKEESEGVVRERARDIVRRGSVTYEQPIAAYKL</sequence>
<dbReference type="Proteomes" id="UP000319731">
    <property type="component" value="Unassembled WGS sequence"/>
</dbReference>
<comment type="caution">
    <text evidence="5">The sequence shown here is derived from an EMBL/GenBank/DDBJ whole genome shotgun (WGS) entry which is preliminary data.</text>
</comment>
<dbReference type="GeneID" id="42001267"/>
<gene>
    <name evidence="5" type="ORF">SmJEL517_g00040</name>
</gene>
<dbReference type="GO" id="GO:0016787">
    <property type="term" value="F:hydrolase activity"/>
    <property type="evidence" value="ECO:0007669"/>
    <property type="project" value="UniProtKB-KW"/>
</dbReference>
<dbReference type="AlphaFoldDB" id="A0A507CAC8"/>
<feature type="domain" description="Alpha/beta hydrolase fold-3" evidence="4">
    <location>
        <begin position="93"/>
        <end position="301"/>
    </location>
</feature>
<evidence type="ECO:0000259" key="4">
    <source>
        <dbReference type="Pfam" id="PF07859"/>
    </source>
</evidence>
<dbReference type="PANTHER" id="PTHR48081">
    <property type="entry name" value="AB HYDROLASE SUPERFAMILY PROTEIN C4A8.06C"/>
    <property type="match status" value="1"/>
</dbReference>
<name>A0A507CAC8_9FUNG</name>
<dbReference type="PROSITE" id="PS01173">
    <property type="entry name" value="LIPASE_GDXG_HIS"/>
    <property type="match status" value="1"/>
</dbReference>
<feature type="active site" evidence="3">
    <location>
        <position position="166"/>
    </location>
</feature>
<proteinExistence type="inferred from homology"/>
<dbReference type="InterPro" id="IPR029058">
    <property type="entry name" value="AB_hydrolase_fold"/>
</dbReference>
<comment type="similarity">
    <text evidence="1">Belongs to the 'GDXG' lipolytic enzyme family.</text>
</comment>
<dbReference type="InterPro" id="IPR013094">
    <property type="entry name" value="AB_hydrolase_3"/>
</dbReference>
<evidence type="ECO:0000313" key="5">
    <source>
        <dbReference type="EMBL" id="TPX38037.1"/>
    </source>
</evidence>
<dbReference type="EMBL" id="QEAO01000001">
    <property type="protein sequence ID" value="TPX38037.1"/>
    <property type="molecule type" value="Genomic_DNA"/>
</dbReference>
<dbReference type="InterPro" id="IPR050300">
    <property type="entry name" value="GDXG_lipolytic_enzyme"/>
</dbReference>
<evidence type="ECO:0000256" key="1">
    <source>
        <dbReference type="ARBA" id="ARBA00010515"/>
    </source>
</evidence>
<keyword evidence="2" id="KW-0378">Hydrolase</keyword>
<evidence type="ECO:0000256" key="2">
    <source>
        <dbReference type="ARBA" id="ARBA00022801"/>
    </source>
</evidence>